<dbReference type="SUPFAM" id="SSF103473">
    <property type="entry name" value="MFS general substrate transporter"/>
    <property type="match status" value="1"/>
</dbReference>
<gene>
    <name evidence="8" type="ORF">TWF718_010845</name>
</gene>
<comment type="caution">
    <text evidence="8">The sequence shown here is derived from an EMBL/GenBank/DDBJ whole genome shotgun (WGS) entry which is preliminary data.</text>
</comment>
<dbReference type="InterPro" id="IPR020846">
    <property type="entry name" value="MFS_dom"/>
</dbReference>
<organism evidence="8 9">
    <name type="scientific">Orbilia javanica</name>
    <dbReference type="NCBI Taxonomy" id="47235"/>
    <lineage>
        <taxon>Eukaryota</taxon>
        <taxon>Fungi</taxon>
        <taxon>Dikarya</taxon>
        <taxon>Ascomycota</taxon>
        <taxon>Pezizomycotina</taxon>
        <taxon>Orbiliomycetes</taxon>
        <taxon>Orbiliales</taxon>
        <taxon>Orbiliaceae</taxon>
        <taxon>Orbilia</taxon>
    </lineage>
</organism>
<comment type="subcellular location">
    <subcellularLocation>
        <location evidence="1">Membrane</location>
        <topology evidence="1">Multi-pass membrane protein</topology>
    </subcellularLocation>
</comment>
<keyword evidence="5 6" id="KW-0472">Membrane</keyword>
<evidence type="ECO:0000256" key="6">
    <source>
        <dbReference type="SAM" id="Phobius"/>
    </source>
</evidence>
<keyword evidence="2" id="KW-0813">Transport</keyword>
<keyword evidence="4 6" id="KW-1133">Transmembrane helix</keyword>
<feature type="transmembrane region" description="Helical" evidence="6">
    <location>
        <begin position="194"/>
        <end position="216"/>
    </location>
</feature>
<feature type="transmembrane region" description="Helical" evidence="6">
    <location>
        <begin position="369"/>
        <end position="388"/>
    </location>
</feature>
<feature type="domain" description="Major facilitator superfamily (MFS) profile" evidence="7">
    <location>
        <begin position="70"/>
        <end position="489"/>
    </location>
</feature>
<feature type="transmembrane region" description="Helical" evidence="6">
    <location>
        <begin position="105"/>
        <end position="123"/>
    </location>
</feature>
<evidence type="ECO:0000256" key="2">
    <source>
        <dbReference type="ARBA" id="ARBA00022448"/>
    </source>
</evidence>
<proteinExistence type="predicted"/>
<keyword evidence="3 6" id="KW-0812">Transmembrane</keyword>
<dbReference type="InterPro" id="IPR011701">
    <property type="entry name" value="MFS"/>
</dbReference>
<dbReference type="Pfam" id="PF07690">
    <property type="entry name" value="MFS_1"/>
    <property type="match status" value="1"/>
</dbReference>
<dbReference type="Gene3D" id="1.20.1250.20">
    <property type="entry name" value="MFS general substrate transporter like domains"/>
    <property type="match status" value="2"/>
</dbReference>
<feature type="transmembrane region" description="Helical" evidence="6">
    <location>
        <begin position="342"/>
        <end position="362"/>
    </location>
</feature>
<dbReference type="EMBL" id="JAVHNR010000009">
    <property type="protein sequence ID" value="KAK6333021.1"/>
    <property type="molecule type" value="Genomic_DNA"/>
</dbReference>
<evidence type="ECO:0000259" key="7">
    <source>
        <dbReference type="PROSITE" id="PS50850"/>
    </source>
</evidence>
<feature type="transmembrane region" description="Helical" evidence="6">
    <location>
        <begin position="135"/>
        <end position="153"/>
    </location>
</feature>
<evidence type="ECO:0000313" key="8">
    <source>
        <dbReference type="EMBL" id="KAK6333021.1"/>
    </source>
</evidence>
<feature type="transmembrane region" description="Helical" evidence="6">
    <location>
        <begin position="428"/>
        <end position="446"/>
    </location>
</feature>
<evidence type="ECO:0000256" key="1">
    <source>
        <dbReference type="ARBA" id="ARBA00004141"/>
    </source>
</evidence>
<feature type="transmembrane region" description="Helical" evidence="6">
    <location>
        <begin position="160"/>
        <end position="182"/>
    </location>
</feature>
<dbReference type="AlphaFoldDB" id="A0AAN8MP40"/>
<accession>A0AAN8MP40</accession>
<protein>
    <recommendedName>
        <fullName evidence="7">Major facilitator superfamily (MFS) profile domain-containing protein</fullName>
    </recommendedName>
</protein>
<evidence type="ECO:0000256" key="5">
    <source>
        <dbReference type="ARBA" id="ARBA00023136"/>
    </source>
</evidence>
<dbReference type="InterPro" id="IPR036259">
    <property type="entry name" value="MFS_trans_sf"/>
</dbReference>
<reference evidence="8 9" key="1">
    <citation type="submission" date="2019-10" db="EMBL/GenBank/DDBJ databases">
        <authorList>
            <person name="Palmer J.M."/>
        </authorList>
    </citation>
    <scope>NUCLEOTIDE SEQUENCE [LARGE SCALE GENOMIC DNA]</scope>
    <source>
        <strain evidence="8 9">TWF718</strain>
    </source>
</reference>
<feature type="transmembrane region" description="Helical" evidence="6">
    <location>
        <begin position="66"/>
        <end position="84"/>
    </location>
</feature>
<sequence length="533" mass="59662">MGSKALNPHYEISRLQTGTPSSFKVQSEASIPIALGIPGLQPAVEDSGEDASITETDKQRRLQTRIDWMILPPLTICYFLLFTNRMNVQLIYSGDKRYDLDSNKYAIIQFLFSLTYALPEPVWNVLLRRLGPRIWLAPALLLSGFLSVFCAVAKNWQGLAAIRFFIGLPLGALFPGCMYYITCWYPRRKLGRPVAIFYAGGAMGSSLANLLNSALVKITAGGRVGSDWVCIIWGLVTFASAIVVFFFIPDFPDEDDKVLRSVAEHEMFKRWYVATDSTRNISEHYRRHAWKQVFTDMKTLLFILVRMSTVVARDGLTQRQRENASALAVKLFTNPSDTTKNLLFVPPAFLAVITTIYIGILSDKTSQRGYYIMVTSWFSITAFIIFVSSENVTLQYVAGFLGSIGTWAGGAISWVWMANNVEGLFKRAIMIGVNVGAGNLIGGFTIPATVTMPKKVGNYRMIGSAYFLGLSCLHFAAIVLTRWYLSNQNREKQHQLQQGIRDQGDPNNTVEEDKGDKRYFVPISTVPYLCDHG</sequence>
<dbReference type="PANTHER" id="PTHR43791:SF36">
    <property type="entry name" value="TRANSPORTER, PUTATIVE (AFU_ORTHOLOGUE AFUA_6G08340)-RELATED"/>
    <property type="match status" value="1"/>
</dbReference>
<feature type="transmembrane region" description="Helical" evidence="6">
    <location>
        <begin position="228"/>
        <end position="248"/>
    </location>
</feature>
<feature type="transmembrane region" description="Helical" evidence="6">
    <location>
        <begin position="394"/>
        <end position="416"/>
    </location>
</feature>
<feature type="transmembrane region" description="Helical" evidence="6">
    <location>
        <begin position="466"/>
        <end position="485"/>
    </location>
</feature>
<dbReference type="PANTHER" id="PTHR43791">
    <property type="entry name" value="PERMEASE-RELATED"/>
    <property type="match status" value="1"/>
</dbReference>
<dbReference type="Proteomes" id="UP001313282">
    <property type="component" value="Unassembled WGS sequence"/>
</dbReference>
<dbReference type="PROSITE" id="PS50850">
    <property type="entry name" value="MFS"/>
    <property type="match status" value="1"/>
</dbReference>
<dbReference type="GO" id="GO:0016020">
    <property type="term" value="C:membrane"/>
    <property type="evidence" value="ECO:0007669"/>
    <property type="project" value="UniProtKB-SubCell"/>
</dbReference>
<keyword evidence="9" id="KW-1185">Reference proteome</keyword>
<dbReference type="GO" id="GO:0022857">
    <property type="term" value="F:transmembrane transporter activity"/>
    <property type="evidence" value="ECO:0007669"/>
    <property type="project" value="InterPro"/>
</dbReference>
<evidence type="ECO:0000313" key="9">
    <source>
        <dbReference type="Proteomes" id="UP001313282"/>
    </source>
</evidence>
<evidence type="ECO:0000256" key="4">
    <source>
        <dbReference type="ARBA" id="ARBA00022989"/>
    </source>
</evidence>
<evidence type="ECO:0000256" key="3">
    <source>
        <dbReference type="ARBA" id="ARBA00022692"/>
    </source>
</evidence>
<name>A0AAN8MP40_9PEZI</name>